<reference evidence="1 2" key="1">
    <citation type="submission" date="2013-02" db="EMBL/GenBank/DDBJ databases">
        <title>The Genome Sequence of Acinetobacter sp. NIPH 758.</title>
        <authorList>
            <consortium name="The Broad Institute Genome Sequencing Platform"/>
            <consortium name="The Broad Institute Genome Sequencing Center for Infectious Disease"/>
            <person name="Cerqueira G."/>
            <person name="Feldgarden M."/>
            <person name="Courvalin P."/>
            <person name="Perichon B."/>
            <person name="Grillot-Courvalin C."/>
            <person name="Clermont D."/>
            <person name="Rocha E."/>
            <person name="Yoon E.-J."/>
            <person name="Nemec A."/>
            <person name="Walker B."/>
            <person name="Young S.K."/>
            <person name="Zeng Q."/>
            <person name="Gargeya S."/>
            <person name="Fitzgerald M."/>
            <person name="Haas B."/>
            <person name="Abouelleil A."/>
            <person name="Alvarado L."/>
            <person name="Arachchi H.M."/>
            <person name="Berlin A.M."/>
            <person name="Chapman S.B."/>
            <person name="Dewar J."/>
            <person name="Goldberg J."/>
            <person name="Griggs A."/>
            <person name="Gujja S."/>
            <person name="Hansen M."/>
            <person name="Howarth C."/>
            <person name="Imamovic A."/>
            <person name="Larimer J."/>
            <person name="McCowan C."/>
            <person name="Murphy C."/>
            <person name="Neiman D."/>
            <person name="Pearson M."/>
            <person name="Priest M."/>
            <person name="Roberts A."/>
            <person name="Saif S."/>
            <person name="Shea T."/>
            <person name="Sisk P."/>
            <person name="Sykes S."/>
            <person name="Wortman J."/>
            <person name="Nusbaum C."/>
            <person name="Birren B."/>
        </authorList>
    </citation>
    <scope>NUCLEOTIDE SEQUENCE [LARGE SCALE GENOMIC DNA]</scope>
    <source>
        <strain evidence="1 2">NIPH 758</strain>
    </source>
</reference>
<gene>
    <name evidence="1" type="ORF">F971_02854</name>
</gene>
<dbReference type="AlphaFoldDB" id="N8W8T9"/>
<organism evidence="1 2">
    <name type="scientific">Acinetobacter vivianii</name>
    <dbReference type="NCBI Taxonomy" id="1776742"/>
    <lineage>
        <taxon>Bacteria</taxon>
        <taxon>Pseudomonadati</taxon>
        <taxon>Pseudomonadota</taxon>
        <taxon>Gammaproteobacteria</taxon>
        <taxon>Moraxellales</taxon>
        <taxon>Moraxellaceae</taxon>
        <taxon>Acinetobacter</taxon>
    </lineage>
</organism>
<evidence type="ECO:0000313" key="2">
    <source>
        <dbReference type="Proteomes" id="UP000013049"/>
    </source>
</evidence>
<proteinExistence type="predicted"/>
<dbReference type="HOGENOM" id="CLU_1648459_0_0_6"/>
<dbReference type="RefSeq" id="WP_004772569.1">
    <property type="nucleotide sequence ID" value="NZ_JBLZYI010000001.1"/>
</dbReference>
<protein>
    <recommendedName>
        <fullName evidence="3">Lipoprotein</fullName>
    </recommendedName>
</protein>
<comment type="caution">
    <text evidence="1">The sequence shown here is derived from an EMBL/GenBank/DDBJ whole genome shotgun (WGS) entry which is preliminary data.</text>
</comment>
<accession>N8W8T9</accession>
<name>N8W8T9_9GAMM</name>
<dbReference type="EMBL" id="APPC01000018">
    <property type="protein sequence ID" value="ENU91762.1"/>
    <property type="molecule type" value="Genomic_DNA"/>
</dbReference>
<evidence type="ECO:0008006" key="3">
    <source>
        <dbReference type="Google" id="ProtNLM"/>
    </source>
</evidence>
<dbReference type="Proteomes" id="UP000013049">
    <property type="component" value="Unassembled WGS sequence"/>
</dbReference>
<evidence type="ECO:0000313" key="1">
    <source>
        <dbReference type="EMBL" id="ENU91762.1"/>
    </source>
</evidence>
<dbReference type="PROSITE" id="PS51257">
    <property type="entry name" value="PROKAR_LIPOPROTEIN"/>
    <property type="match status" value="1"/>
</dbReference>
<sequence>MKKFFILPFLLLSSVACNSSEEPRAKVSLDLNAIKLQPEDAGIVTNIYSNVSLKKIYDNGHFTASRVECDEMPKEGVNIFASLWLHDEVKLNNTYKSEVMINYCLGDTKHPCKYSKKLIDQMLDSYSCKIVFFGFLRSGKVITEPFLIKKEVFKNAKIID</sequence>